<dbReference type="AlphaFoldDB" id="A0A9Q3IQD6"/>
<gene>
    <name evidence="1" type="ORF">O181_087784</name>
</gene>
<proteinExistence type="predicted"/>
<dbReference type="Proteomes" id="UP000765509">
    <property type="component" value="Unassembled WGS sequence"/>
</dbReference>
<protein>
    <submittedName>
        <fullName evidence="1">Uncharacterized protein</fullName>
    </submittedName>
</protein>
<reference evidence="1" key="1">
    <citation type="submission" date="2021-03" db="EMBL/GenBank/DDBJ databases">
        <title>Draft genome sequence of rust myrtle Austropuccinia psidii MF-1, a brazilian biotype.</title>
        <authorList>
            <person name="Quecine M.C."/>
            <person name="Pachon D.M.R."/>
            <person name="Bonatelli M.L."/>
            <person name="Correr F.H."/>
            <person name="Franceschini L.M."/>
            <person name="Leite T.F."/>
            <person name="Margarido G.R.A."/>
            <person name="Almeida C.A."/>
            <person name="Ferrarezi J.A."/>
            <person name="Labate C.A."/>
        </authorList>
    </citation>
    <scope>NUCLEOTIDE SEQUENCE</scope>
    <source>
        <strain evidence="1">MF-1</strain>
    </source>
</reference>
<evidence type="ECO:0000313" key="1">
    <source>
        <dbReference type="EMBL" id="MBW0548069.1"/>
    </source>
</evidence>
<comment type="caution">
    <text evidence="1">The sequence shown here is derived from an EMBL/GenBank/DDBJ whole genome shotgun (WGS) entry which is preliminary data.</text>
</comment>
<evidence type="ECO:0000313" key="2">
    <source>
        <dbReference type="Proteomes" id="UP000765509"/>
    </source>
</evidence>
<organism evidence="1 2">
    <name type="scientific">Austropuccinia psidii MF-1</name>
    <dbReference type="NCBI Taxonomy" id="1389203"/>
    <lineage>
        <taxon>Eukaryota</taxon>
        <taxon>Fungi</taxon>
        <taxon>Dikarya</taxon>
        <taxon>Basidiomycota</taxon>
        <taxon>Pucciniomycotina</taxon>
        <taxon>Pucciniomycetes</taxon>
        <taxon>Pucciniales</taxon>
        <taxon>Sphaerophragmiaceae</taxon>
        <taxon>Austropuccinia</taxon>
    </lineage>
</organism>
<name>A0A9Q3IQD6_9BASI</name>
<keyword evidence="2" id="KW-1185">Reference proteome</keyword>
<sequence length="149" mass="17832">MKTPNRNILRWKISIKEDRGNLTIIHKYGNINKNFDCLSRWALANTPKNTAWVPQEENHLEGICVKDIGTELFNQAKESFMMENNCHILFQLLIKYSKYSSLSSRLYKSWKKLYDGGRFHLLDGILYHRTKHKLWYSIPYQLIRSFFEE</sequence>
<dbReference type="EMBL" id="AVOT02053205">
    <property type="protein sequence ID" value="MBW0548069.1"/>
    <property type="molecule type" value="Genomic_DNA"/>
</dbReference>
<accession>A0A9Q3IQD6</accession>